<evidence type="ECO:0000256" key="7">
    <source>
        <dbReference type="ARBA" id="ARBA00022989"/>
    </source>
</evidence>
<protein>
    <recommendedName>
        <fullName evidence="14">ABC transporter ATP-binding protein</fullName>
    </recommendedName>
</protein>
<dbReference type="OrthoDB" id="6828292at2"/>
<dbReference type="InterPro" id="IPR027417">
    <property type="entry name" value="P-loop_NTPase"/>
</dbReference>
<reference evidence="12 13" key="2">
    <citation type="journal article" date="2016" name="Environ. Microbiol. Rep.">
        <title>Metagenomic evidence for the presence of phototrophic Gemmatimonadetes bacteria in diverse environments.</title>
        <authorList>
            <person name="Zeng Y."/>
            <person name="Baumbach J."/>
            <person name="Barbosa E.G."/>
            <person name="Azevedo V."/>
            <person name="Zhang C."/>
            <person name="Koblizek M."/>
        </authorList>
    </citation>
    <scope>NUCLEOTIDE SEQUENCE [LARGE SCALE GENOMIC DNA]</scope>
    <source>
        <strain evidence="12 13">AP64</strain>
    </source>
</reference>
<sequence length="624" mass="67368">MIAKNLELQVEFPPRGKVGLGEVFRLFITGRDRLHLIALFFTSMTAALAELVGVASIAPFMAVLLDPSEIDRLPRLHGYLTDLGAQTARQEVVYLGVSVCIFVLLNSIVSASNATYQAYFANRLRAKVSVGLFERFLGQPYLFHAKTDSSTLTKILFNNVDALTRVITATLVIGSRTLVIVALVGLLLSRAASAAAIAVFTFGGTYALLFMILKQWQTRIGAASSKSYTNRTRIAIEALGGIKELLVLERTQLPVHLFRASAKLIAKTQAQSTLASALPRNVIEPVGMMAVIFIALSLTDGSGTSAASAISTLALFAFVAFRLIPSFQQLYASLMEIKYHESMLMELHSSWIHTSEIPPTQNIPQNTAHEKSPIPRVEPLLLVKDVHFSYPGAQHAALNGISLSIKRGEAIGFVGRSGSGKTTLIDVLLGLYPVEKGQILVSGQSLDTLGLTSWREQIGYVPQHVFLSNATIAENIALGVRPESINRDAVLQALSLSQCLSFVESLPKGVDSVVGERGVRLSGGQRQRIGIARALYHTPEVLILDEATSALDGITEDAVMEAVNGLRGSRTIILIAHRLRTVEACDRIIVLDQGRVVGDGSFADLSSNNAGFRVLAGIETIEKS</sequence>
<dbReference type="Pfam" id="PF00664">
    <property type="entry name" value="ABC_membrane"/>
    <property type="match status" value="1"/>
</dbReference>
<dbReference type="GO" id="GO:0034040">
    <property type="term" value="F:ATPase-coupled lipid transmembrane transporter activity"/>
    <property type="evidence" value="ECO:0007669"/>
    <property type="project" value="TreeGrafter"/>
</dbReference>
<feature type="transmembrane region" description="Helical" evidence="9">
    <location>
        <begin position="194"/>
        <end position="213"/>
    </location>
</feature>
<feature type="transmembrane region" description="Helical" evidence="9">
    <location>
        <begin position="305"/>
        <end position="324"/>
    </location>
</feature>
<evidence type="ECO:0000256" key="4">
    <source>
        <dbReference type="ARBA" id="ARBA00022692"/>
    </source>
</evidence>
<comment type="subcellular location">
    <subcellularLocation>
        <location evidence="1">Cell membrane</location>
        <topology evidence="1">Multi-pass membrane protein</topology>
    </subcellularLocation>
</comment>
<name>A0A143BI07_9BACT</name>
<feature type="domain" description="ABC transporter" evidence="10">
    <location>
        <begin position="381"/>
        <end position="618"/>
    </location>
</feature>
<feature type="transmembrane region" description="Helical" evidence="9">
    <location>
        <begin position="166"/>
        <end position="188"/>
    </location>
</feature>
<dbReference type="GO" id="GO:0016887">
    <property type="term" value="F:ATP hydrolysis activity"/>
    <property type="evidence" value="ECO:0007669"/>
    <property type="project" value="InterPro"/>
</dbReference>
<dbReference type="PROSITE" id="PS50893">
    <property type="entry name" value="ABC_TRANSPORTER_2"/>
    <property type="match status" value="1"/>
</dbReference>
<feature type="transmembrane region" description="Helical" evidence="9">
    <location>
        <begin position="34"/>
        <end position="65"/>
    </location>
</feature>
<dbReference type="AlphaFoldDB" id="A0A143BI07"/>
<evidence type="ECO:0000313" key="12">
    <source>
        <dbReference type="EMBL" id="AMW04162.1"/>
    </source>
</evidence>
<dbReference type="InterPro" id="IPR011527">
    <property type="entry name" value="ABC1_TM_dom"/>
</dbReference>
<evidence type="ECO:0008006" key="14">
    <source>
        <dbReference type="Google" id="ProtNLM"/>
    </source>
</evidence>
<keyword evidence="4 9" id="KW-0812">Transmembrane</keyword>
<keyword evidence="13" id="KW-1185">Reference proteome</keyword>
<keyword evidence="8 9" id="KW-0472">Membrane</keyword>
<dbReference type="Gene3D" id="3.40.50.300">
    <property type="entry name" value="P-loop containing nucleotide triphosphate hydrolases"/>
    <property type="match status" value="1"/>
</dbReference>
<dbReference type="PANTHER" id="PTHR24221">
    <property type="entry name" value="ATP-BINDING CASSETTE SUB-FAMILY B"/>
    <property type="match status" value="1"/>
</dbReference>
<dbReference type="InterPro" id="IPR036640">
    <property type="entry name" value="ABC1_TM_sf"/>
</dbReference>
<keyword evidence="3" id="KW-1003">Cell membrane</keyword>
<evidence type="ECO:0000259" key="11">
    <source>
        <dbReference type="PROSITE" id="PS50929"/>
    </source>
</evidence>
<reference evidence="12 13" key="1">
    <citation type="journal article" date="2014" name="Proc. Natl. Acad. Sci. U.S.A.">
        <title>Functional type 2 photosynthetic reaction centers found in the rare bacterial phylum Gemmatimonadetes.</title>
        <authorList>
            <person name="Zeng Y."/>
            <person name="Feng F."/>
            <person name="Medova H."/>
            <person name="Dean J."/>
            <person name="Koblizek M."/>
        </authorList>
    </citation>
    <scope>NUCLEOTIDE SEQUENCE [LARGE SCALE GENOMIC DNA]</scope>
    <source>
        <strain evidence="12 13">AP64</strain>
    </source>
</reference>
<dbReference type="GO" id="GO:0005886">
    <property type="term" value="C:plasma membrane"/>
    <property type="evidence" value="ECO:0007669"/>
    <property type="project" value="UniProtKB-SubCell"/>
</dbReference>
<evidence type="ECO:0000313" key="13">
    <source>
        <dbReference type="Proteomes" id="UP000076404"/>
    </source>
</evidence>
<dbReference type="EMBL" id="CP011454">
    <property type="protein sequence ID" value="AMW04162.1"/>
    <property type="molecule type" value="Genomic_DNA"/>
</dbReference>
<dbReference type="FunFam" id="3.40.50.300:FF:000299">
    <property type="entry name" value="ABC transporter ATP-binding protein/permease"/>
    <property type="match status" value="1"/>
</dbReference>
<feature type="domain" description="ABC transmembrane type-1" evidence="11">
    <location>
        <begin position="37"/>
        <end position="330"/>
    </location>
</feature>
<dbReference type="SUPFAM" id="SSF52540">
    <property type="entry name" value="P-loop containing nucleoside triphosphate hydrolases"/>
    <property type="match status" value="1"/>
</dbReference>
<evidence type="ECO:0000256" key="2">
    <source>
        <dbReference type="ARBA" id="ARBA00022448"/>
    </source>
</evidence>
<evidence type="ECO:0000256" key="8">
    <source>
        <dbReference type="ARBA" id="ARBA00023136"/>
    </source>
</evidence>
<evidence type="ECO:0000256" key="3">
    <source>
        <dbReference type="ARBA" id="ARBA00022475"/>
    </source>
</evidence>
<dbReference type="PROSITE" id="PS00211">
    <property type="entry name" value="ABC_TRANSPORTER_1"/>
    <property type="match status" value="1"/>
</dbReference>
<evidence type="ECO:0000256" key="1">
    <source>
        <dbReference type="ARBA" id="ARBA00004651"/>
    </source>
</evidence>
<dbReference type="Pfam" id="PF00005">
    <property type="entry name" value="ABC_tran"/>
    <property type="match status" value="1"/>
</dbReference>
<dbReference type="PANTHER" id="PTHR24221:SF632">
    <property type="entry name" value="ATP-DEPENDENT LIPID A-CORE FLIPPASE"/>
    <property type="match status" value="1"/>
</dbReference>
<dbReference type="SUPFAM" id="SSF90123">
    <property type="entry name" value="ABC transporter transmembrane region"/>
    <property type="match status" value="1"/>
</dbReference>
<feature type="transmembrane region" description="Helical" evidence="9">
    <location>
        <begin position="282"/>
        <end position="299"/>
    </location>
</feature>
<evidence type="ECO:0000256" key="5">
    <source>
        <dbReference type="ARBA" id="ARBA00022741"/>
    </source>
</evidence>
<dbReference type="Gene3D" id="1.20.1560.10">
    <property type="entry name" value="ABC transporter type 1, transmembrane domain"/>
    <property type="match status" value="1"/>
</dbReference>
<dbReference type="KEGG" id="gph:GEMMAAP_03575"/>
<gene>
    <name evidence="12" type="ORF">GEMMAAP_03575</name>
</gene>
<accession>A0A143BI07</accession>
<evidence type="ECO:0000256" key="6">
    <source>
        <dbReference type="ARBA" id="ARBA00022840"/>
    </source>
</evidence>
<dbReference type="InterPro" id="IPR039421">
    <property type="entry name" value="Type_1_exporter"/>
</dbReference>
<keyword evidence="2" id="KW-0813">Transport</keyword>
<dbReference type="PROSITE" id="PS50929">
    <property type="entry name" value="ABC_TM1F"/>
    <property type="match status" value="1"/>
</dbReference>
<evidence type="ECO:0000256" key="9">
    <source>
        <dbReference type="SAM" id="Phobius"/>
    </source>
</evidence>
<dbReference type="Proteomes" id="UP000076404">
    <property type="component" value="Chromosome"/>
</dbReference>
<organism evidence="12 13">
    <name type="scientific">Gemmatimonas phototrophica</name>
    <dbReference type="NCBI Taxonomy" id="1379270"/>
    <lineage>
        <taxon>Bacteria</taxon>
        <taxon>Pseudomonadati</taxon>
        <taxon>Gemmatimonadota</taxon>
        <taxon>Gemmatimonadia</taxon>
        <taxon>Gemmatimonadales</taxon>
        <taxon>Gemmatimonadaceae</taxon>
        <taxon>Gemmatimonas</taxon>
    </lineage>
</organism>
<keyword evidence="5" id="KW-0547">Nucleotide-binding</keyword>
<dbReference type="STRING" id="1379270.GEMMAAP_03575"/>
<dbReference type="GO" id="GO:0140359">
    <property type="term" value="F:ABC-type transporter activity"/>
    <property type="evidence" value="ECO:0007669"/>
    <property type="project" value="InterPro"/>
</dbReference>
<dbReference type="InterPro" id="IPR003593">
    <property type="entry name" value="AAA+_ATPase"/>
</dbReference>
<dbReference type="InterPro" id="IPR017871">
    <property type="entry name" value="ABC_transporter-like_CS"/>
</dbReference>
<dbReference type="SMART" id="SM00382">
    <property type="entry name" value="AAA"/>
    <property type="match status" value="1"/>
</dbReference>
<dbReference type="RefSeq" id="WP_026850199.1">
    <property type="nucleotide sequence ID" value="NZ_CP011454.1"/>
</dbReference>
<dbReference type="InterPro" id="IPR003439">
    <property type="entry name" value="ABC_transporter-like_ATP-bd"/>
</dbReference>
<evidence type="ECO:0000259" key="10">
    <source>
        <dbReference type="PROSITE" id="PS50893"/>
    </source>
</evidence>
<dbReference type="GO" id="GO:0005524">
    <property type="term" value="F:ATP binding"/>
    <property type="evidence" value="ECO:0007669"/>
    <property type="project" value="UniProtKB-KW"/>
</dbReference>
<keyword evidence="6" id="KW-0067">ATP-binding</keyword>
<feature type="transmembrane region" description="Helical" evidence="9">
    <location>
        <begin position="92"/>
        <end position="116"/>
    </location>
</feature>
<proteinExistence type="predicted"/>
<keyword evidence="7 9" id="KW-1133">Transmembrane helix</keyword>